<dbReference type="RefSeq" id="WP_115870489.1">
    <property type="nucleotide sequence ID" value="NZ_QREG01000038.1"/>
</dbReference>
<accession>A0A3D9KVN4</accession>
<dbReference type="InterPro" id="IPR005368">
    <property type="entry name" value="UPF0175"/>
</dbReference>
<comment type="caution">
    <text evidence="2">The sequence shown here is derived from an EMBL/GenBank/DDBJ whole genome shotgun (WGS) entry which is preliminary data.</text>
</comment>
<organism evidence="2 3">
    <name type="scientific">Marinoscillum furvescens DSM 4134</name>
    <dbReference type="NCBI Taxonomy" id="1122208"/>
    <lineage>
        <taxon>Bacteria</taxon>
        <taxon>Pseudomonadati</taxon>
        <taxon>Bacteroidota</taxon>
        <taxon>Cytophagia</taxon>
        <taxon>Cytophagales</taxon>
        <taxon>Reichenbachiellaceae</taxon>
        <taxon>Marinoscillum</taxon>
    </lineage>
</organism>
<dbReference type="OrthoDB" id="5771572at2"/>
<gene>
    <name evidence="2" type="ORF">C7460_1389</name>
</gene>
<protein>
    <submittedName>
        <fullName evidence="2">Uncharacterized protein UPF0175</fullName>
    </submittedName>
</protein>
<proteinExistence type="inferred from homology"/>
<evidence type="ECO:0000313" key="2">
    <source>
        <dbReference type="EMBL" id="RED91634.1"/>
    </source>
</evidence>
<evidence type="ECO:0000256" key="1">
    <source>
        <dbReference type="ARBA" id="ARBA00005651"/>
    </source>
</evidence>
<name>A0A3D9KVN4_MARFU</name>
<keyword evidence="3" id="KW-1185">Reference proteome</keyword>
<dbReference type="Proteomes" id="UP000256779">
    <property type="component" value="Unassembled WGS sequence"/>
</dbReference>
<comment type="similarity">
    <text evidence="1">Belongs to the UPF0175 family.</text>
</comment>
<dbReference type="Pfam" id="PF03683">
    <property type="entry name" value="UPF0175"/>
    <property type="match status" value="1"/>
</dbReference>
<dbReference type="PANTHER" id="PTHR37525">
    <property type="entry name" value="UPF0175 PROTEIN SSL1255"/>
    <property type="match status" value="1"/>
</dbReference>
<reference evidence="2 3" key="1">
    <citation type="submission" date="2018-07" db="EMBL/GenBank/DDBJ databases">
        <title>Genomic Encyclopedia of Type Strains, Phase IV (KMG-IV): sequencing the most valuable type-strain genomes for metagenomic binning, comparative biology and taxonomic classification.</title>
        <authorList>
            <person name="Goeker M."/>
        </authorList>
    </citation>
    <scope>NUCLEOTIDE SEQUENCE [LARGE SCALE GENOMIC DNA]</scope>
    <source>
        <strain evidence="2 3">DSM 4134</strain>
    </source>
</reference>
<dbReference type="EMBL" id="QREG01000038">
    <property type="protein sequence ID" value="RED91634.1"/>
    <property type="molecule type" value="Genomic_DNA"/>
</dbReference>
<dbReference type="PANTHER" id="PTHR37525:SF1">
    <property type="entry name" value="UPF0175 PROTEIN SSL1255"/>
    <property type="match status" value="1"/>
</dbReference>
<evidence type="ECO:0000313" key="3">
    <source>
        <dbReference type="Proteomes" id="UP000256779"/>
    </source>
</evidence>
<dbReference type="AlphaFoldDB" id="A0A3D9KVN4"/>
<dbReference type="InterPro" id="IPR052264">
    <property type="entry name" value="UPF0175_domain"/>
</dbReference>
<sequence length="75" mass="8395">MKQLTLNLPSTLNLSDQELRMSLASKLYEQGKLTSGEASKLAGVSKRTFLELLNAHQVSIFNFPEDQLEEDLKNA</sequence>